<dbReference type="InterPro" id="IPR039674">
    <property type="entry name" value="FLASH"/>
</dbReference>
<organism evidence="19 20">
    <name type="scientific">Pleurodeles waltl</name>
    <name type="common">Iberian ribbed newt</name>
    <dbReference type="NCBI Taxonomy" id="8319"/>
    <lineage>
        <taxon>Eukaryota</taxon>
        <taxon>Metazoa</taxon>
        <taxon>Chordata</taxon>
        <taxon>Craniata</taxon>
        <taxon>Vertebrata</taxon>
        <taxon>Euteleostomi</taxon>
        <taxon>Amphibia</taxon>
        <taxon>Batrachia</taxon>
        <taxon>Caudata</taxon>
        <taxon>Salamandroidea</taxon>
        <taxon>Salamandridae</taxon>
        <taxon>Pleurodelinae</taxon>
        <taxon>Pleurodeles</taxon>
    </lineage>
</organism>
<feature type="compositionally biased region" description="Polar residues" evidence="18">
    <location>
        <begin position="788"/>
        <end position="797"/>
    </location>
</feature>
<feature type="compositionally biased region" description="Basic and acidic residues" evidence="18">
    <location>
        <begin position="639"/>
        <end position="651"/>
    </location>
</feature>
<sequence length="2482" mass="276789">MTYFDSLIGSPCKGEDDNSVDIYDGLDGLPSVSGNASEQCAPSRDLDLYEELLTEEGVAKETSYKNLHEEFEKCQRQLRDLVQKLKELQTQNSGLQTENLCLKKNISALIKTARVEITRKDDEINRLNQRMTGFRCNSTRNPAPNYVNSSAPEVSMPRPNTSREINNYEKTDRRPQAPHSKEVHDPSLQQNPEKDRTFDHEKINNLLLSKTLNEKQCSDEVSKRIRNDKNVGELNSHESGSKFRKDENKCIEKHKSSELKQSDFTPLVPEPIDKAAKRSQKQDTSRIKPNSSSEVEGRTNVRFQESQSSNKEKSVADTNQQKEEGLAKVIESNSQETFTKQKKDENNCVEKPANFELKNDDRTNEVPEYVEKVEKRLPNQEIKSIKPSVSSDVEHQSCIQNLCKPNTMKESSAAEEKLTKASGSNSRDSRSARASETSSRDASSKNRKEESTFVEKHRSYGRRGEDHKPKVAEPTDREENQSQKQESKTINQRSSSDGENQPKISTLESSMQKTDNSPAEEQPYREEKLVNTCKPNNLDTVSNHKKEESKFEEKNTEGESRNDSGKCKVLEHINKAEKRSNDQENKSTRSRSCSDAEKQTSCQIQEKPITNKEKSAALQELHEDERLANLNDPNSSDIRLPKVVEPYSREIIKKHKKDSRYGERNMNSECRNSHHTPKVPEQYDKSEKKSKNRETRDIKPSSSSERDDQTNVHSLERQKAVKEKSPSEQRLTKSSDGSHAINKKDIAAHAKEVKKSEHKNKPIEKEQEEPRRSSRVNSFHSKCDSKTSENLSKSLLSDSKGEKGVEHKRERRSLDYSSKEGKSTSTSSKEHRTTSSRETRSKQDKSETKSERHRNEDKNKNQEERRGEERHRGERKKIVDNLLKSRHEVKQPAENESMKSSKCSKADRKTTGHGSPKKPLCKTVQSLQNEESMCRDPKLSFMEKLNLTLSPTKRKSIAEIEELQAALLKARKESATRVQDLPRKLVVTQHSVSDLKEQSECTVQPQRNDETNVAKNLDMFASASQSKEESRLDNLQHETTAQVEASLHAAKAVDIKETALPSNMQKEDCSVYSVMDAELETISSEELETRSVVDDKDNTQLSFSSENGRSNDPADSDTLDKNISISEEGVINSQQPALKPNLTESEINLETLSSASSTDFQNEKSEMKAVSEDESSVISVDLNHLRNIPQVISPLTSPARPVVKIHKLGCPTMASVVRSLNKDSCFDSLSGATTSKTLSKEVNKENQNPVLVPGNCPDAFSRLELPEELEEGEIISSDDSEETPSKEKPAIKSSKSAERRMHSKIGIPPYQYTSVKNQHKRKRSNSDETSPEMICVESPACKTRATTTAKEISASPNDNDNKKAISPGLEVEKLAMPSTVREIMQMLRVVRNHIRKKYMKFKVQFSKRQFHGFMETSSANFTSFLKGLDWSRICKSPDSLIQKLIKTVERTLGQVKNNGIVDRVFGQHVHDMKKKLWKFVDDQLDYLFEKIKEVLAKFSDIAEGEIDSDDSSLASPPKCSSTLPDNLQKVSKNCMKTKSPKCEEIALSKSVIRDLQSEVCQRVIPLCQNSKKQDLSKTTTNKVKPSVKLMEKSATSYCPSEVDRGQGSSGKFRDAHNKKEETFKKHRDSTKTDLCRKLLKDQQSSSLTFNLVNDAHMGEVFKSLLQDQNALEESTTSLEKSQQETGTPEKMITGDEQHDTCVSDETETLERDTFLQLEIPDGSSSPVAPSEKSLSCVIQMPVRPDILDESCMLEVPRFSYSSRDNTCCEERDKTYVSVLMEDLAVSLTVPSPLKSDGHLSFLRPQTATTSTPERLINAHYSEDALLDGEDATEQDIHLALESDNSSSRSSCSSSWTNQDPPPGFQCCPSEPMQAVIMEKSNDHFIVKIRRALPATSPDSDEASLTDAESWSSATQNKPFSLVQKCSALTDSEGSPPISTDLSKHAATTLKIVGASPRIPEQAVPLPLSNQTKSNPASSDPDSTAHTHQALSRLATETSGLDVSKSSELLGPITAPPEPLEPYPSDTFHRPPEPREPYPAHLQPDAPAPAKSPAPCLAESSCRSPKSLNHYPSNDHFTPAEPVAAPAAPSESPGKCPAHSSHCFPESSVPATSPSEPHESFPAQSSPNRPVPSETAPGLPNLSEMHRVQTFQGPFNLPPKSTPPPEPSDLHLTELSHISCEPCPTQSKDTPPESNLAAAVILRPTGTHIPSKSSISPPACTKKAHLSPETSRDSSELESSCSANATTEGSSELIYVQELEAPEVVVETLNNAAEASLCGSIFFKSTTQQASVTSAAVTFVDLTEETDDERTKDDHGKSVTKTVYETATLERGTGSLENVCSKRKKETASGVTRQKRSKASHDLVIETKRQRKKSRKAEESELFTKKKSSSKKATPEKVDAHLETSSISPQSLSAKNLIKKKGEVVVAWTRDDDRQILLECQKQGPTEETFIYLAGKLKKDANQVSERFNLLMMLFKKSTHTSS</sequence>
<feature type="compositionally biased region" description="Basic and acidic residues" evidence="18">
    <location>
        <begin position="357"/>
        <end position="378"/>
    </location>
</feature>
<keyword evidence="17" id="KW-0175">Coiled coil</keyword>
<feature type="compositionally biased region" description="Basic and acidic residues" evidence="18">
    <location>
        <begin position="2026"/>
        <end position="2037"/>
    </location>
</feature>
<dbReference type="Gene3D" id="1.10.10.60">
    <property type="entry name" value="Homeodomain-like"/>
    <property type="match status" value="1"/>
</dbReference>
<evidence type="ECO:0000256" key="4">
    <source>
        <dbReference type="ARBA" id="ARBA00022490"/>
    </source>
</evidence>
<feature type="region of interest" description="Disordered" evidence="18">
    <location>
        <begin position="1841"/>
        <end position="1864"/>
    </location>
</feature>
<dbReference type="GO" id="GO:0008625">
    <property type="term" value="P:extrinsic apoptotic signaling pathway via death domain receptors"/>
    <property type="evidence" value="ECO:0007669"/>
    <property type="project" value="TreeGrafter"/>
</dbReference>
<evidence type="ECO:0000256" key="15">
    <source>
        <dbReference type="ARBA" id="ARBA00069865"/>
    </source>
</evidence>
<keyword evidence="4" id="KW-0963">Cytoplasm</keyword>
<dbReference type="EMBL" id="JANPWB010000009">
    <property type="protein sequence ID" value="KAJ1151684.1"/>
    <property type="molecule type" value="Genomic_DNA"/>
</dbReference>
<feature type="compositionally biased region" description="Basic and acidic residues" evidence="18">
    <location>
        <begin position="799"/>
        <end position="910"/>
    </location>
</feature>
<feature type="coiled-coil region" evidence="17">
    <location>
        <begin position="64"/>
        <end position="130"/>
    </location>
</feature>
<feature type="compositionally biased region" description="Basic and acidic residues" evidence="18">
    <location>
        <begin position="609"/>
        <end position="627"/>
    </location>
</feature>
<evidence type="ECO:0000256" key="6">
    <source>
        <dbReference type="ARBA" id="ARBA00022553"/>
    </source>
</evidence>
<evidence type="ECO:0000256" key="16">
    <source>
        <dbReference type="ARBA" id="ARBA00078515"/>
    </source>
</evidence>
<evidence type="ECO:0000256" key="8">
    <source>
        <dbReference type="ARBA" id="ARBA00022990"/>
    </source>
</evidence>
<keyword evidence="14" id="KW-0131">Cell cycle</keyword>
<feature type="compositionally biased region" description="Basic and acidic residues" evidence="18">
    <location>
        <begin position="310"/>
        <end position="326"/>
    </location>
</feature>
<feature type="region of interest" description="Disordered" evidence="18">
    <location>
        <begin position="1672"/>
        <end position="1697"/>
    </location>
</feature>
<evidence type="ECO:0000256" key="18">
    <source>
        <dbReference type="SAM" id="MobiDB-lite"/>
    </source>
</evidence>
<dbReference type="Proteomes" id="UP001066276">
    <property type="component" value="Chromosome 5"/>
</dbReference>
<keyword evidence="10" id="KW-0496">Mitochondrion</keyword>
<evidence type="ECO:0000256" key="17">
    <source>
        <dbReference type="SAM" id="Coils"/>
    </source>
</evidence>
<feature type="compositionally biased region" description="Polar residues" evidence="18">
    <location>
        <begin position="1672"/>
        <end position="1686"/>
    </location>
</feature>
<keyword evidence="8" id="KW-0007">Acetylation</keyword>
<feature type="region of interest" description="Disordered" evidence="18">
    <location>
        <begin position="133"/>
        <end position="196"/>
    </location>
</feature>
<feature type="region of interest" description="Disordered" evidence="18">
    <location>
        <begin position="2338"/>
        <end position="2397"/>
    </location>
</feature>
<feature type="compositionally biased region" description="Polar residues" evidence="18">
    <location>
        <begin position="1967"/>
        <end position="2006"/>
    </location>
</feature>
<feature type="compositionally biased region" description="Acidic residues" evidence="18">
    <location>
        <begin position="1272"/>
        <end position="1282"/>
    </location>
</feature>
<feature type="region of interest" description="Disordered" evidence="18">
    <location>
        <begin position="219"/>
        <end position="924"/>
    </location>
</feature>
<feature type="compositionally biased region" description="Basic and acidic residues" evidence="18">
    <location>
        <begin position="542"/>
        <end position="598"/>
    </location>
</feature>
<dbReference type="GO" id="GO:0005739">
    <property type="term" value="C:mitochondrion"/>
    <property type="evidence" value="ECO:0007669"/>
    <property type="project" value="UniProtKB-SubCell"/>
</dbReference>
<keyword evidence="7" id="KW-0053">Apoptosis</keyword>
<accession>A0AAV7RKI4</accession>
<feature type="compositionally biased region" description="Basic and acidic residues" evidence="18">
    <location>
        <begin position="339"/>
        <end position="348"/>
    </location>
</feature>
<dbReference type="PANTHER" id="PTHR15489:SF2">
    <property type="entry name" value="CASP8-ASSOCIATED PROTEIN 2"/>
    <property type="match status" value="1"/>
</dbReference>
<keyword evidence="5" id="KW-0678">Repressor</keyword>
<dbReference type="GO" id="GO:0016605">
    <property type="term" value="C:PML body"/>
    <property type="evidence" value="ECO:0007669"/>
    <property type="project" value="UniProtKB-SubCell"/>
</dbReference>
<feature type="region of interest" description="Disordered" evidence="18">
    <location>
        <begin position="1965"/>
        <end position="2248"/>
    </location>
</feature>
<feature type="compositionally biased region" description="Polar residues" evidence="18">
    <location>
        <begin position="133"/>
        <end position="165"/>
    </location>
</feature>
<feature type="compositionally biased region" description="Basic and acidic residues" evidence="18">
    <location>
        <begin position="271"/>
        <end position="286"/>
    </location>
</feature>
<feature type="region of interest" description="Disordered" evidence="18">
    <location>
        <begin position="1272"/>
        <end position="1305"/>
    </location>
</feature>
<evidence type="ECO:0000256" key="12">
    <source>
        <dbReference type="ARBA" id="ARBA00023163"/>
    </source>
</evidence>
<feature type="compositionally biased region" description="Basic and acidic residues" evidence="18">
    <location>
        <begin position="742"/>
        <end position="772"/>
    </location>
</feature>
<evidence type="ECO:0000256" key="13">
    <source>
        <dbReference type="ARBA" id="ARBA00023242"/>
    </source>
</evidence>
<evidence type="ECO:0000256" key="11">
    <source>
        <dbReference type="ARBA" id="ARBA00023159"/>
    </source>
</evidence>
<feature type="compositionally biased region" description="Basic and acidic residues" evidence="18">
    <location>
        <begin position="2358"/>
        <end position="2367"/>
    </location>
</feature>
<dbReference type="Pfam" id="PF21227">
    <property type="entry name" value="Myb_DNA-binding_7"/>
    <property type="match status" value="1"/>
</dbReference>
<feature type="compositionally biased region" description="Polar residues" evidence="18">
    <location>
        <begin position="2060"/>
        <end position="2075"/>
    </location>
</feature>
<feature type="compositionally biased region" description="Basic and acidic residues" evidence="18">
    <location>
        <begin position="1087"/>
        <end position="1098"/>
    </location>
</feature>
<evidence type="ECO:0000256" key="2">
    <source>
        <dbReference type="ARBA" id="ARBA00004322"/>
    </source>
</evidence>
<evidence type="ECO:0000256" key="7">
    <source>
        <dbReference type="ARBA" id="ARBA00022703"/>
    </source>
</evidence>
<protein>
    <recommendedName>
        <fullName evidence="15">CASP8-associated protein 2</fullName>
    </recommendedName>
    <alternativeName>
        <fullName evidence="16">FLICE-associated huge protein</fullName>
    </alternativeName>
</protein>
<keyword evidence="20" id="KW-1185">Reference proteome</keyword>
<dbReference type="GO" id="GO:0036337">
    <property type="term" value="P:Fas signaling pathway"/>
    <property type="evidence" value="ECO:0007669"/>
    <property type="project" value="TreeGrafter"/>
</dbReference>
<name>A0AAV7RKI4_PLEWA</name>
<evidence type="ECO:0000313" key="20">
    <source>
        <dbReference type="Proteomes" id="UP001066276"/>
    </source>
</evidence>
<evidence type="ECO:0000256" key="1">
    <source>
        <dbReference type="ARBA" id="ARBA00004173"/>
    </source>
</evidence>
<feature type="region of interest" description="Disordered" evidence="18">
    <location>
        <begin position="1085"/>
        <end position="1120"/>
    </location>
</feature>
<comment type="subcellular location">
    <subcellularLocation>
        <location evidence="3">Cytoplasm</location>
    </subcellularLocation>
    <subcellularLocation>
        <location evidence="1">Mitochondrion</location>
    </subcellularLocation>
    <subcellularLocation>
        <location evidence="2">Nucleus</location>
        <location evidence="2">PML body</location>
    </subcellularLocation>
</comment>
<feature type="compositionally biased region" description="Low complexity" evidence="18">
    <location>
        <begin position="1842"/>
        <end position="1854"/>
    </location>
</feature>
<gene>
    <name evidence="19" type="ORF">NDU88_004464</name>
</gene>
<feature type="compositionally biased region" description="Basic and acidic residues" evidence="18">
    <location>
        <begin position="681"/>
        <end position="733"/>
    </location>
</feature>
<dbReference type="FunFam" id="1.10.10.60:FF:000265">
    <property type="entry name" value="CASP8-associated protein 2 isoform X1"/>
    <property type="match status" value="1"/>
</dbReference>
<feature type="compositionally biased region" description="Polar residues" evidence="18">
    <location>
        <begin position="1099"/>
        <end position="1110"/>
    </location>
</feature>
<feature type="compositionally biased region" description="Low complexity" evidence="18">
    <location>
        <begin position="2078"/>
        <end position="2092"/>
    </location>
</feature>
<keyword evidence="6" id="KW-0597">Phosphoprotein</keyword>
<feature type="compositionally biased region" description="Basic and acidic residues" evidence="18">
    <location>
        <begin position="1283"/>
        <end position="1300"/>
    </location>
</feature>
<reference evidence="19" key="1">
    <citation type="journal article" date="2022" name="bioRxiv">
        <title>Sequencing and chromosome-scale assembly of the giantPleurodeles waltlgenome.</title>
        <authorList>
            <person name="Brown T."/>
            <person name="Elewa A."/>
            <person name="Iarovenko S."/>
            <person name="Subramanian E."/>
            <person name="Araus A.J."/>
            <person name="Petzold A."/>
            <person name="Susuki M."/>
            <person name="Suzuki K.-i.T."/>
            <person name="Hayashi T."/>
            <person name="Toyoda A."/>
            <person name="Oliveira C."/>
            <person name="Osipova E."/>
            <person name="Leigh N.D."/>
            <person name="Simon A."/>
            <person name="Yun M.H."/>
        </authorList>
    </citation>
    <scope>NUCLEOTIDE SEQUENCE</scope>
    <source>
        <strain evidence="19">20211129_DDA</strain>
        <tissue evidence="19">Liver</tissue>
    </source>
</reference>
<keyword evidence="11" id="KW-0010">Activator</keyword>
<feature type="region of interest" description="Disordered" evidence="18">
    <location>
        <begin position="1894"/>
        <end position="1915"/>
    </location>
</feature>
<keyword evidence="13" id="KW-0539">Nucleus</keyword>
<keyword evidence="9" id="KW-0805">Transcription regulation</keyword>
<feature type="compositionally biased region" description="Polar residues" evidence="18">
    <location>
        <begin position="1906"/>
        <end position="1915"/>
    </location>
</feature>
<evidence type="ECO:0000256" key="9">
    <source>
        <dbReference type="ARBA" id="ARBA00023015"/>
    </source>
</evidence>
<feature type="region of interest" description="Disordered" evidence="18">
    <location>
        <begin position="1153"/>
        <end position="1172"/>
    </location>
</feature>
<feature type="compositionally biased region" description="Basic and acidic residues" evidence="18">
    <location>
        <begin position="166"/>
        <end position="185"/>
    </location>
</feature>
<evidence type="ECO:0000313" key="19">
    <source>
        <dbReference type="EMBL" id="KAJ1151684.1"/>
    </source>
</evidence>
<evidence type="ECO:0000256" key="3">
    <source>
        <dbReference type="ARBA" id="ARBA00004496"/>
    </source>
</evidence>
<comment type="caution">
    <text evidence="19">The sequence shown here is derived from an EMBL/GenBank/DDBJ whole genome shotgun (WGS) entry which is preliminary data.</text>
</comment>
<feature type="compositionally biased region" description="Basic and acidic residues" evidence="18">
    <location>
        <begin position="219"/>
        <end position="261"/>
    </location>
</feature>
<feature type="compositionally biased region" description="Basic and acidic residues" evidence="18">
    <location>
        <begin position="1161"/>
        <end position="1171"/>
    </location>
</feature>
<evidence type="ECO:0000256" key="10">
    <source>
        <dbReference type="ARBA" id="ARBA00023128"/>
    </source>
</evidence>
<proteinExistence type="predicted"/>
<dbReference type="PANTHER" id="PTHR15489">
    <property type="entry name" value="CASPASE 8 ASSOCIATED PROTEIN 2"/>
    <property type="match status" value="1"/>
</dbReference>
<feature type="compositionally biased region" description="Pro residues" evidence="18">
    <location>
        <begin position="2155"/>
        <end position="2166"/>
    </location>
</feature>
<feature type="compositionally biased region" description="Basic and acidic residues" evidence="18">
    <location>
        <begin position="427"/>
        <end position="487"/>
    </location>
</feature>
<feature type="compositionally biased region" description="Polar residues" evidence="18">
    <location>
        <begin position="387"/>
        <end position="410"/>
    </location>
</feature>
<evidence type="ECO:0000256" key="5">
    <source>
        <dbReference type="ARBA" id="ARBA00022491"/>
    </source>
</evidence>
<keyword evidence="12" id="KW-0804">Transcription</keyword>
<dbReference type="GO" id="GO:0003714">
    <property type="term" value="F:transcription corepressor activity"/>
    <property type="evidence" value="ECO:0007669"/>
    <property type="project" value="TreeGrafter"/>
</dbReference>
<evidence type="ECO:0000256" key="14">
    <source>
        <dbReference type="ARBA" id="ARBA00023306"/>
    </source>
</evidence>
<feature type="compositionally biased region" description="Polar residues" evidence="18">
    <location>
        <begin position="488"/>
        <end position="519"/>
    </location>
</feature>
<feature type="compositionally biased region" description="Polar residues" evidence="18">
    <location>
        <begin position="2183"/>
        <end position="2192"/>
    </location>
</feature>